<dbReference type="Gene3D" id="3.40.50.1000">
    <property type="entry name" value="HAD superfamily/HAD-like"/>
    <property type="match status" value="1"/>
</dbReference>
<dbReference type="InterPro" id="IPR036412">
    <property type="entry name" value="HAD-like_sf"/>
</dbReference>
<dbReference type="SUPFAM" id="SSF56784">
    <property type="entry name" value="HAD-like"/>
    <property type="match status" value="1"/>
</dbReference>
<dbReference type="GO" id="GO:0016787">
    <property type="term" value="F:hydrolase activity"/>
    <property type="evidence" value="ECO:0007669"/>
    <property type="project" value="UniProtKB-KW"/>
</dbReference>
<dbReference type="CDD" id="cd07526">
    <property type="entry name" value="HAD_BPGM_like"/>
    <property type="match status" value="1"/>
</dbReference>
<proteinExistence type="inferred from homology"/>
<protein>
    <submittedName>
        <fullName evidence="5">HAD family hydrolase</fullName>
    </submittedName>
</protein>
<dbReference type="RefSeq" id="WP_004727780.1">
    <property type="nucleotide sequence ID" value="NZ_CABLCD010000014.1"/>
</dbReference>
<dbReference type="Pfam" id="PF13419">
    <property type="entry name" value="HAD_2"/>
    <property type="match status" value="1"/>
</dbReference>
<dbReference type="InterPro" id="IPR023198">
    <property type="entry name" value="PGP-like_dom2"/>
</dbReference>
<dbReference type="SFLD" id="SFLDG01129">
    <property type="entry name" value="C1.5:_HAD__Beta-PGM__Phosphata"/>
    <property type="match status" value="1"/>
</dbReference>
<reference evidence="5 6" key="1">
    <citation type="submission" date="2015-08" db="EMBL/GenBank/DDBJ databases">
        <title>Antibacterial properties of a collection of Vibrionaceae strains.</title>
        <authorList>
            <person name="Giubergia S."/>
        </authorList>
    </citation>
    <scope>NUCLEOTIDE SEQUENCE [LARGE SCALE GENOMIC DNA]</scope>
    <source>
        <strain evidence="5 6">S0821</strain>
    </source>
</reference>
<gene>
    <name evidence="5" type="ORF">AMR76_01810</name>
</gene>
<evidence type="ECO:0000313" key="6">
    <source>
        <dbReference type="Proteomes" id="UP000051221"/>
    </source>
</evidence>
<keyword evidence="5" id="KW-0378">Hydrolase</keyword>
<dbReference type="GeneID" id="50537827"/>
<dbReference type="NCBIfam" id="TIGR01509">
    <property type="entry name" value="HAD-SF-IA-v3"/>
    <property type="match status" value="1"/>
</dbReference>
<comment type="caution">
    <text evidence="5">The sequence shown here is derived from an EMBL/GenBank/DDBJ whole genome shotgun (WGS) entry which is preliminary data.</text>
</comment>
<keyword evidence="4" id="KW-0460">Magnesium</keyword>
<accession>A0A0Q2RVD8</accession>
<dbReference type="InParanoid" id="A0A0Q2RVD8"/>
<dbReference type="InterPro" id="IPR006439">
    <property type="entry name" value="HAD-SF_hydro_IA"/>
</dbReference>
<evidence type="ECO:0000256" key="2">
    <source>
        <dbReference type="ARBA" id="ARBA00006171"/>
    </source>
</evidence>
<evidence type="ECO:0000313" key="5">
    <source>
        <dbReference type="EMBL" id="KQH88046.1"/>
    </source>
</evidence>
<dbReference type="Gene3D" id="1.10.150.240">
    <property type="entry name" value="Putative phosphatase, domain 2"/>
    <property type="match status" value="1"/>
</dbReference>
<dbReference type="PANTHER" id="PTHR46193">
    <property type="entry name" value="6-PHOSPHOGLUCONATE PHOSPHATASE"/>
    <property type="match status" value="1"/>
</dbReference>
<dbReference type="GO" id="GO:0046872">
    <property type="term" value="F:metal ion binding"/>
    <property type="evidence" value="ECO:0007669"/>
    <property type="project" value="UniProtKB-KW"/>
</dbReference>
<dbReference type="OrthoDB" id="9800058at2"/>
<dbReference type="InterPro" id="IPR041492">
    <property type="entry name" value="HAD_2"/>
</dbReference>
<evidence type="ECO:0000256" key="3">
    <source>
        <dbReference type="ARBA" id="ARBA00022723"/>
    </source>
</evidence>
<dbReference type="InterPro" id="IPR051600">
    <property type="entry name" value="Beta-PGM-like"/>
</dbReference>
<keyword evidence="6" id="KW-1185">Reference proteome</keyword>
<name>A0A0Q2RVD8_VIBFU</name>
<dbReference type="Proteomes" id="UP000051221">
    <property type="component" value="Unassembled WGS sequence"/>
</dbReference>
<comment type="similarity">
    <text evidence="2">Belongs to the HAD-like hydrolase superfamily. CbbY/CbbZ/Gph/YieH family.</text>
</comment>
<dbReference type="EMBL" id="LKHS01000001">
    <property type="protein sequence ID" value="KQH88046.1"/>
    <property type="molecule type" value="Genomic_DNA"/>
</dbReference>
<sequence>MTNKKTNCVIFDCEGTLVDSERLCCEALVRIFNELDANLTVDDVADTFEGGKIADILTATLELASMTADLDVLEARYRDVLDTLFAHELKPMDGVLPLLETLTRHNVEFCVASNAPRNKIETTLQLAGLLPYFNGKVFSAFEANSWKPEPDLIRYCAMNMGFMLDECVYVDDTAKGVEAGVQAGVTTYQLEPLSPANRTTHDDVVILSKLEQLTDYVC</sequence>
<comment type="cofactor">
    <cofactor evidence="1">
        <name>Mg(2+)</name>
        <dbReference type="ChEBI" id="CHEBI:18420"/>
    </cofactor>
</comment>
<dbReference type="SFLD" id="SFLDS00003">
    <property type="entry name" value="Haloacid_Dehalogenase"/>
    <property type="match status" value="1"/>
</dbReference>
<organism evidence="5 6">
    <name type="scientific">Vibrio furnissii</name>
    <dbReference type="NCBI Taxonomy" id="29494"/>
    <lineage>
        <taxon>Bacteria</taxon>
        <taxon>Pseudomonadati</taxon>
        <taxon>Pseudomonadota</taxon>
        <taxon>Gammaproteobacteria</taxon>
        <taxon>Vibrionales</taxon>
        <taxon>Vibrionaceae</taxon>
        <taxon>Vibrio</taxon>
    </lineage>
</organism>
<dbReference type="PANTHER" id="PTHR46193:SF10">
    <property type="entry name" value="6-PHOSPHOGLUCONATE PHOSPHATASE"/>
    <property type="match status" value="1"/>
</dbReference>
<evidence type="ECO:0000256" key="1">
    <source>
        <dbReference type="ARBA" id="ARBA00001946"/>
    </source>
</evidence>
<keyword evidence="3" id="KW-0479">Metal-binding</keyword>
<evidence type="ECO:0000256" key="4">
    <source>
        <dbReference type="ARBA" id="ARBA00022842"/>
    </source>
</evidence>
<dbReference type="AlphaFoldDB" id="A0A0Q2RVD8"/>
<dbReference type="InterPro" id="IPR023214">
    <property type="entry name" value="HAD_sf"/>
</dbReference>